<reference evidence="1 2" key="1">
    <citation type="journal article" date="2018" name="PLoS ONE">
        <title>The draft genome of Kipferlia bialata reveals reductive genome evolution in fornicate parasites.</title>
        <authorList>
            <person name="Tanifuji G."/>
            <person name="Takabayashi S."/>
            <person name="Kume K."/>
            <person name="Takagi M."/>
            <person name="Nakayama T."/>
            <person name="Kamikawa R."/>
            <person name="Inagaki Y."/>
            <person name="Hashimoto T."/>
        </authorList>
    </citation>
    <scope>NUCLEOTIDE SEQUENCE [LARGE SCALE GENOMIC DNA]</scope>
    <source>
        <strain evidence="1">NY0173</strain>
    </source>
</reference>
<accession>A0A9K3CWK9</accession>
<protein>
    <recommendedName>
        <fullName evidence="3">Nudix hydrolase domain-containing protein</fullName>
    </recommendedName>
</protein>
<dbReference type="EMBL" id="BDIP01001490">
    <property type="protein sequence ID" value="GIQ84511.1"/>
    <property type="molecule type" value="Genomic_DNA"/>
</dbReference>
<dbReference type="Proteomes" id="UP000265618">
    <property type="component" value="Unassembled WGS sequence"/>
</dbReference>
<evidence type="ECO:0000313" key="1">
    <source>
        <dbReference type="EMBL" id="GIQ84511.1"/>
    </source>
</evidence>
<name>A0A9K3CWK9_9EUKA</name>
<comment type="caution">
    <text evidence="1">The sequence shown here is derived from an EMBL/GenBank/DDBJ whole genome shotgun (WGS) entry which is preliminary data.</text>
</comment>
<dbReference type="AlphaFoldDB" id="A0A9K3CWK9"/>
<dbReference type="Gene3D" id="3.90.79.10">
    <property type="entry name" value="Nucleoside Triphosphate Pyrophosphohydrolase"/>
    <property type="match status" value="1"/>
</dbReference>
<gene>
    <name evidence="1" type="ORF">KIPB_006012</name>
</gene>
<keyword evidence="2" id="KW-1185">Reference proteome</keyword>
<evidence type="ECO:0000313" key="2">
    <source>
        <dbReference type="Proteomes" id="UP000265618"/>
    </source>
</evidence>
<proteinExistence type="predicted"/>
<dbReference type="InterPro" id="IPR015797">
    <property type="entry name" value="NUDIX_hydrolase-like_dom_sf"/>
</dbReference>
<sequence>MYSSVDHVLFCLVDADQVDAAMHLNKEEVSHTTWASVDDVAELRQQGALSHWFMYIWDALSLQDRLANTQGDGSPLTPSGIHDMSLGGDAAIVGCD</sequence>
<organism evidence="1 2">
    <name type="scientific">Kipferlia bialata</name>
    <dbReference type="NCBI Taxonomy" id="797122"/>
    <lineage>
        <taxon>Eukaryota</taxon>
        <taxon>Metamonada</taxon>
        <taxon>Carpediemonas-like organisms</taxon>
        <taxon>Kipferlia</taxon>
    </lineage>
</organism>
<dbReference type="SUPFAM" id="SSF55811">
    <property type="entry name" value="Nudix"/>
    <property type="match status" value="1"/>
</dbReference>
<evidence type="ECO:0008006" key="3">
    <source>
        <dbReference type="Google" id="ProtNLM"/>
    </source>
</evidence>